<dbReference type="AlphaFoldDB" id="A0AAD7WG30"/>
<comment type="caution">
    <text evidence="2">The sequence shown here is derived from an EMBL/GenBank/DDBJ whole genome shotgun (WGS) entry which is preliminary data.</text>
</comment>
<proteinExistence type="predicted"/>
<dbReference type="Pfam" id="PF16044">
    <property type="entry name" value="DUF4796_C"/>
    <property type="match status" value="1"/>
</dbReference>
<protein>
    <recommendedName>
        <fullName evidence="1">MKRN2 opposite strand protein-like C-terminal domain-containing protein</fullName>
    </recommendedName>
</protein>
<evidence type="ECO:0000313" key="3">
    <source>
        <dbReference type="Proteomes" id="UP001221898"/>
    </source>
</evidence>
<dbReference type="Proteomes" id="UP001221898">
    <property type="component" value="Unassembled WGS sequence"/>
</dbReference>
<gene>
    <name evidence="2" type="ORF">AAFF_G00033100</name>
</gene>
<sequence>MDRTLIKFSHCDKDIYRFSDHNICEEPDAQSTHAFESKLRLLRCPVCFERLRFNLLEAPVSIPCPFKNGHNVPCAFNIGSMYGPLHISEYDESELHIGITNSKGVVYNYTLTGIRRDESGWEKCVSVPLVQSDRYSLKELWDSELEKFSLLASWAPQRFYEEREFGSRCYAFALTFINHMRATEGKL</sequence>
<dbReference type="InterPro" id="IPR053921">
    <property type="entry name" value="MKRN2OS-like_C"/>
</dbReference>
<reference evidence="2" key="1">
    <citation type="journal article" date="2023" name="Science">
        <title>Genome structures resolve the early diversification of teleost fishes.</title>
        <authorList>
            <person name="Parey E."/>
            <person name="Louis A."/>
            <person name="Montfort J."/>
            <person name="Bouchez O."/>
            <person name="Roques C."/>
            <person name="Iampietro C."/>
            <person name="Lluch J."/>
            <person name="Castinel A."/>
            <person name="Donnadieu C."/>
            <person name="Desvignes T."/>
            <person name="Floi Bucao C."/>
            <person name="Jouanno E."/>
            <person name="Wen M."/>
            <person name="Mejri S."/>
            <person name="Dirks R."/>
            <person name="Jansen H."/>
            <person name="Henkel C."/>
            <person name="Chen W.J."/>
            <person name="Zahm M."/>
            <person name="Cabau C."/>
            <person name="Klopp C."/>
            <person name="Thompson A.W."/>
            <person name="Robinson-Rechavi M."/>
            <person name="Braasch I."/>
            <person name="Lecointre G."/>
            <person name="Bobe J."/>
            <person name="Postlethwait J.H."/>
            <person name="Berthelot C."/>
            <person name="Roest Crollius H."/>
            <person name="Guiguen Y."/>
        </authorList>
    </citation>
    <scope>NUCLEOTIDE SEQUENCE</scope>
    <source>
        <strain evidence="2">NC1722</strain>
    </source>
</reference>
<evidence type="ECO:0000259" key="1">
    <source>
        <dbReference type="Pfam" id="PF16044"/>
    </source>
</evidence>
<evidence type="ECO:0000313" key="2">
    <source>
        <dbReference type="EMBL" id="KAJ8395325.1"/>
    </source>
</evidence>
<keyword evidence="3" id="KW-1185">Reference proteome</keyword>
<dbReference type="PANTHER" id="PTHR33963:SF2">
    <property type="entry name" value="MKRN2 OPPOSITE STRAND PROTEIN"/>
    <property type="match status" value="1"/>
</dbReference>
<dbReference type="PANTHER" id="PTHR33963">
    <property type="entry name" value="MKRN2 OPPOSITE STRAND PROTEIN"/>
    <property type="match status" value="1"/>
</dbReference>
<name>A0AAD7WG30_9TELE</name>
<accession>A0AAD7WG30</accession>
<dbReference type="InterPro" id="IPR032016">
    <property type="entry name" value="MKRN2OS-like"/>
</dbReference>
<dbReference type="EMBL" id="JAINUG010000117">
    <property type="protein sequence ID" value="KAJ8395325.1"/>
    <property type="molecule type" value="Genomic_DNA"/>
</dbReference>
<organism evidence="2 3">
    <name type="scientific">Aldrovandia affinis</name>
    <dbReference type="NCBI Taxonomy" id="143900"/>
    <lineage>
        <taxon>Eukaryota</taxon>
        <taxon>Metazoa</taxon>
        <taxon>Chordata</taxon>
        <taxon>Craniata</taxon>
        <taxon>Vertebrata</taxon>
        <taxon>Euteleostomi</taxon>
        <taxon>Actinopterygii</taxon>
        <taxon>Neopterygii</taxon>
        <taxon>Teleostei</taxon>
        <taxon>Notacanthiformes</taxon>
        <taxon>Halosauridae</taxon>
        <taxon>Aldrovandia</taxon>
    </lineage>
</organism>
<feature type="domain" description="MKRN2 opposite strand protein-like C-terminal" evidence="1">
    <location>
        <begin position="59"/>
        <end position="185"/>
    </location>
</feature>